<evidence type="ECO:0000256" key="2">
    <source>
        <dbReference type="ARBA" id="ARBA00006171"/>
    </source>
</evidence>
<dbReference type="RefSeq" id="WP_230575952.1">
    <property type="nucleotide sequence ID" value="NZ_CAKJTI010000019.1"/>
</dbReference>
<evidence type="ECO:0000313" key="6">
    <source>
        <dbReference type="Proteomes" id="UP000789423"/>
    </source>
</evidence>
<comment type="caution">
    <text evidence="5">The sequence shown here is derived from an EMBL/GenBank/DDBJ whole genome shotgun (WGS) entry which is preliminary data.</text>
</comment>
<dbReference type="SUPFAM" id="SSF56784">
    <property type="entry name" value="HAD-like"/>
    <property type="match status" value="1"/>
</dbReference>
<dbReference type="GO" id="GO:0016787">
    <property type="term" value="F:hydrolase activity"/>
    <property type="evidence" value="ECO:0007669"/>
    <property type="project" value="UniProtKB-KW"/>
</dbReference>
<sequence>MLKAIVFDFDGLIVDTETVWFAAYQEIVREYGGELPLEEFAKCIGTTDEVLHTFLQGELKEKWNKGHIEEKVEILHREKMKLPVAREGVNEYLEEAKKLNLKIGLASSSSRKWVTNFLKELGLQKYFEVIKTKEDVLQVKPDPALYVSAVNELGVHPSEVIAFEDSVNGARAAVAAGLKCVIVPNEVTKSLSFEAHHLRLNSMKDKNLAEVIEFIKQK</sequence>
<dbReference type="InterPro" id="IPR023198">
    <property type="entry name" value="PGP-like_dom2"/>
</dbReference>
<evidence type="ECO:0000256" key="4">
    <source>
        <dbReference type="ARBA" id="ARBA00022842"/>
    </source>
</evidence>
<dbReference type="SFLD" id="SFLDG01129">
    <property type="entry name" value="C1.5:_HAD__Beta-PGM__Phosphata"/>
    <property type="match status" value="1"/>
</dbReference>
<dbReference type="EMBL" id="CAKJTI010000019">
    <property type="protein sequence ID" value="CAG9613929.1"/>
    <property type="molecule type" value="Genomic_DNA"/>
</dbReference>
<comment type="cofactor">
    <cofactor evidence="1">
        <name>Mg(2+)</name>
        <dbReference type="ChEBI" id="CHEBI:18420"/>
    </cofactor>
</comment>
<keyword evidence="6" id="KW-1185">Reference proteome</keyword>
<dbReference type="NCBIfam" id="TIGR01509">
    <property type="entry name" value="HAD-SF-IA-v3"/>
    <property type="match status" value="1"/>
</dbReference>
<keyword evidence="4" id="KW-0460">Magnesium</keyword>
<protein>
    <submittedName>
        <fullName evidence="5">Phosphorylated carbohydrates phosphatase</fullName>
        <ecNumber evidence="5">3.1.3.-</ecNumber>
    </submittedName>
</protein>
<name>A0ABN8A0Y6_9BACI</name>
<keyword evidence="5" id="KW-0378">Hydrolase</keyword>
<dbReference type="InterPro" id="IPR041492">
    <property type="entry name" value="HAD_2"/>
</dbReference>
<dbReference type="Gene3D" id="1.10.150.240">
    <property type="entry name" value="Putative phosphatase, domain 2"/>
    <property type="match status" value="1"/>
</dbReference>
<keyword evidence="3" id="KW-0479">Metal-binding</keyword>
<dbReference type="PANTHER" id="PTHR46193:SF21">
    <property type="entry name" value="SLL1138 PROTEIN"/>
    <property type="match status" value="1"/>
</dbReference>
<dbReference type="InterPro" id="IPR036412">
    <property type="entry name" value="HAD-like_sf"/>
</dbReference>
<dbReference type="InterPro" id="IPR051600">
    <property type="entry name" value="Beta-PGM-like"/>
</dbReference>
<dbReference type="InterPro" id="IPR023214">
    <property type="entry name" value="HAD_sf"/>
</dbReference>
<dbReference type="EC" id="3.1.3.-" evidence="5"/>
<dbReference type="Pfam" id="PF13419">
    <property type="entry name" value="HAD_2"/>
    <property type="match status" value="1"/>
</dbReference>
<dbReference type="SFLD" id="SFLDG01135">
    <property type="entry name" value="C1.5.6:_HAD__Beta-PGM__Phospha"/>
    <property type="match status" value="1"/>
</dbReference>
<proteinExistence type="inferred from homology"/>
<reference evidence="5 6" key="1">
    <citation type="submission" date="2021-10" db="EMBL/GenBank/DDBJ databases">
        <authorList>
            <person name="Criscuolo A."/>
        </authorList>
    </citation>
    <scope>NUCLEOTIDE SEQUENCE [LARGE SCALE GENOMIC DNA]</scope>
    <source>
        <strain evidence="6">CIP 111899</strain>
    </source>
</reference>
<dbReference type="Proteomes" id="UP000789423">
    <property type="component" value="Unassembled WGS sequence"/>
</dbReference>
<evidence type="ECO:0000256" key="1">
    <source>
        <dbReference type="ARBA" id="ARBA00001946"/>
    </source>
</evidence>
<comment type="similarity">
    <text evidence="2">Belongs to the HAD-like hydrolase superfamily. CbbY/CbbZ/Gph/YieH family.</text>
</comment>
<evidence type="ECO:0000256" key="3">
    <source>
        <dbReference type="ARBA" id="ARBA00022723"/>
    </source>
</evidence>
<dbReference type="Gene3D" id="3.40.50.1000">
    <property type="entry name" value="HAD superfamily/HAD-like"/>
    <property type="match status" value="1"/>
</dbReference>
<organism evidence="5 6">
    <name type="scientific">Bacillus rhizoplanae</name>
    <dbReference type="NCBI Taxonomy" id="2880966"/>
    <lineage>
        <taxon>Bacteria</taxon>
        <taxon>Bacillati</taxon>
        <taxon>Bacillota</taxon>
        <taxon>Bacilli</taxon>
        <taxon>Bacillales</taxon>
        <taxon>Bacillaceae</taxon>
        <taxon>Bacillus</taxon>
    </lineage>
</organism>
<dbReference type="CDD" id="cd16423">
    <property type="entry name" value="HAD_BPGM-like"/>
    <property type="match status" value="1"/>
</dbReference>
<dbReference type="PRINTS" id="PR00413">
    <property type="entry name" value="HADHALOGNASE"/>
</dbReference>
<dbReference type="SFLD" id="SFLDS00003">
    <property type="entry name" value="Haloacid_Dehalogenase"/>
    <property type="match status" value="1"/>
</dbReference>
<evidence type="ECO:0000313" key="5">
    <source>
        <dbReference type="EMBL" id="CAG9613929.1"/>
    </source>
</evidence>
<dbReference type="PANTHER" id="PTHR46193">
    <property type="entry name" value="6-PHOSPHOGLUCONATE PHOSPHATASE"/>
    <property type="match status" value="1"/>
</dbReference>
<gene>
    <name evidence="5" type="ORF">BACCIP111899_03156</name>
</gene>
<accession>A0ABN8A0Y6</accession>
<dbReference type="InterPro" id="IPR006439">
    <property type="entry name" value="HAD-SF_hydro_IA"/>
</dbReference>